<dbReference type="RefSeq" id="WP_232651002.1">
    <property type="nucleotide sequence ID" value="NZ_JAJSBI010000013.1"/>
</dbReference>
<dbReference type="AlphaFoldDB" id="A0A9Q3Z6E4"/>
<dbReference type="InterPro" id="IPR015943">
    <property type="entry name" value="WD40/YVTN_repeat-like_dom_sf"/>
</dbReference>
<keyword evidence="5" id="KW-1185">Reference proteome</keyword>
<evidence type="ECO:0000313" key="5">
    <source>
        <dbReference type="Proteomes" id="UP001108029"/>
    </source>
</evidence>
<evidence type="ECO:0000256" key="1">
    <source>
        <dbReference type="PROSITE-ProRule" id="PRU00221"/>
    </source>
</evidence>
<dbReference type="Pfam" id="PF20703">
    <property type="entry name" value="nSTAND1"/>
    <property type="match status" value="1"/>
</dbReference>
<protein>
    <recommendedName>
        <fullName evidence="3">HTH cro/C1-type domain-containing protein</fullName>
    </recommendedName>
</protein>
<dbReference type="InterPro" id="IPR027417">
    <property type="entry name" value="P-loop_NTPase"/>
</dbReference>
<dbReference type="PROSITE" id="PS50082">
    <property type="entry name" value="WD_REPEATS_2"/>
    <property type="match status" value="2"/>
</dbReference>
<dbReference type="InterPro" id="IPR011041">
    <property type="entry name" value="Quinoprot_gluc/sorb_DH_b-prop"/>
</dbReference>
<dbReference type="PANTHER" id="PTHR19879">
    <property type="entry name" value="TRANSCRIPTION INITIATION FACTOR TFIID"/>
    <property type="match status" value="1"/>
</dbReference>
<dbReference type="Proteomes" id="UP001108029">
    <property type="component" value="Unassembled WGS sequence"/>
</dbReference>
<gene>
    <name evidence="4" type="ORF">LJ657_25065</name>
</gene>
<dbReference type="PANTHER" id="PTHR19879:SF9">
    <property type="entry name" value="TRANSCRIPTION INITIATION FACTOR TFIID SUBUNIT 5"/>
    <property type="match status" value="1"/>
</dbReference>
<name>A0A9Q3Z6E4_9ACTN</name>
<dbReference type="InterPro" id="IPR049052">
    <property type="entry name" value="nSTAND1"/>
</dbReference>
<evidence type="ECO:0000256" key="2">
    <source>
        <dbReference type="SAM" id="MobiDB-lite"/>
    </source>
</evidence>
<dbReference type="InterPro" id="IPR011047">
    <property type="entry name" value="Quinoprotein_ADH-like_sf"/>
</dbReference>
<feature type="repeat" description="WD" evidence="1">
    <location>
        <begin position="1080"/>
        <end position="1109"/>
    </location>
</feature>
<comment type="caution">
    <text evidence="4">The sequence shown here is derived from an EMBL/GenBank/DDBJ whole genome shotgun (WGS) entry which is preliminary data.</text>
</comment>
<dbReference type="SMART" id="SM00530">
    <property type="entry name" value="HTH_XRE"/>
    <property type="match status" value="1"/>
</dbReference>
<dbReference type="Pfam" id="PF00400">
    <property type="entry name" value="WD40"/>
    <property type="match status" value="2"/>
</dbReference>
<dbReference type="SUPFAM" id="SSF52540">
    <property type="entry name" value="P-loop containing nucleoside triphosphate hydrolases"/>
    <property type="match status" value="1"/>
</dbReference>
<organism evidence="4 5">
    <name type="scientific">Streptomyces guryensis</name>
    <dbReference type="NCBI Taxonomy" id="2886947"/>
    <lineage>
        <taxon>Bacteria</taxon>
        <taxon>Bacillati</taxon>
        <taxon>Actinomycetota</taxon>
        <taxon>Actinomycetes</taxon>
        <taxon>Kitasatosporales</taxon>
        <taxon>Streptomycetaceae</taxon>
        <taxon>Streptomyces</taxon>
    </lineage>
</organism>
<dbReference type="InterPro" id="IPR001387">
    <property type="entry name" value="Cro/C1-type_HTH"/>
</dbReference>
<reference evidence="4" key="1">
    <citation type="submission" date="2021-12" db="EMBL/GenBank/DDBJ databases">
        <authorList>
            <person name="Lee J.-H."/>
            <person name="Kim S.-B."/>
        </authorList>
    </citation>
    <scope>NUCLEOTIDE SEQUENCE</scope>
    <source>
        <strain evidence="4">NR30</strain>
    </source>
</reference>
<dbReference type="PROSITE" id="PS50294">
    <property type="entry name" value="WD_REPEATS_REGION"/>
    <property type="match status" value="1"/>
</dbReference>
<dbReference type="Gene3D" id="2.130.10.10">
    <property type="entry name" value="YVTN repeat-like/Quinoprotein amine dehydrogenase"/>
    <property type="match status" value="4"/>
</dbReference>
<dbReference type="SUPFAM" id="SSF50998">
    <property type="entry name" value="Quinoprotein alcohol dehydrogenase-like"/>
    <property type="match status" value="1"/>
</dbReference>
<feature type="repeat" description="WD" evidence="1">
    <location>
        <begin position="1136"/>
        <end position="1177"/>
    </location>
</feature>
<dbReference type="SMART" id="SM00320">
    <property type="entry name" value="WD40"/>
    <property type="match status" value="4"/>
</dbReference>
<accession>A0A9Q3Z6E4</accession>
<evidence type="ECO:0000313" key="4">
    <source>
        <dbReference type="EMBL" id="MCD9876851.1"/>
    </source>
</evidence>
<keyword evidence="1" id="KW-0853">WD repeat</keyword>
<dbReference type="SUPFAM" id="SSF50952">
    <property type="entry name" value="Soluble quinoprotein glucose dehydrogenase"/>
    <property type="match status" value="1"/>
</dbReference>
<evidence type="ECO:0000259" key="3">
    <source>
        <dbReference type="SMART" id="SM00530"/>
    </source>
</evidence>
<feature type="region of interest" description="Disordered" evidence="2">
    <location>
        <begin position="85"/>
        <end position="105"/>
    </location>
</feature>
<sequence>MGRPERHVDPEAGPVQRLAHQLRELRTAAGSPSYRAMAQTAQFSATTLSQAAAGERLPSLAVVRGYARACAADLGEWEARWKEAEAEAAGTAREEDEDASPPYRGLARFEPDDRALFFGRDRLVEELNHLVCDHRFAVLFGASGSGKSSLLRAGLIPRLRDEIATRGAPAVLRVLTPGDRPAHTYGHLLTPAEGEPESWVVVDQFEEVFTLCRDREERARFIDLLLAARDPDRGLKVLIAVRADFYARCAEHRELADALRGAGLLVGPMTADELRDAVVRPAQAAGLLVERELTARIVDEVLDQPGALPMLSHALLETWRRRRGRILTLAAYEAAGEVRGAIAASAEEVYGGLSPAQSRAARALLLRMVEPGRGIPDTRRPLSRAELDEWADPDVPQVVERLTRARLLTVDEDGVHLAHEALITCWPRLHGWIETDRERLRHHRSLTEAARVWLEHDRDPGSLFRGTRLDRVEELFPDHERDPALTALERRFLGAAVAAREVERRAGVRAVRRTRAVVATVSAVLAVALVAGLVAWNQRRDYERQRTDEAARHVAQVSDALRTTDPRTAQLLGVAAWRVARLPEARRALLGALGQPEVDTFQDPAPGDGPARFLTDSGRTLLSVEGRVWRTWDVAGHRRTASGRLPQSGRVAGASPDGRLLAVDGDDGLRLWDTKAGRWSGGALPASSQVDFAGSTYVVSGMDDPRVQVRSAADGKLVFGTEAASSAVVAPSTDGRLVAVCPLTGAVRVRDLHTGRTVPGRWERDGGVCGRERSQLTLGAGQQLAAVTGSGVRVWDVRSGKQVADLPDPGVTYASFSADGRFLATADGTEVRVWRPGVDAPVFRHFLNGRHLYGSPAWDPGRPLLRYLEGGIVHSLDVARAVTSAWRADPVDKVLLSPDGRTLATARRTGGGYRVELRATRDGRLLQMLPPPPLPVSHDPSRPVQAEFTMPLLAFGPDGRTLAYGVSAPGYEASPQRITLWDAAPGSTRTTLDLATKTSAGAVITIALGPDARTLYATRTPAVGALTDEVWDTTTHRRTAALPALSSSHLAVRPDGKLLVGDNRTAALPGGQVAGRDLVQDSPIGALAFSPDGSRLVAGDQTGRVALWDGKVRERGGVLRNVFPAPAVGDASDDLLDDSSEAVSALAVSPDGRTLAVGGEAGTLQLWDIDTQQPLGGPLTTPGEAVDTVAFSADSGTLYAGSAHVPLQTYTITPSKAVARVCARAGGADLTRAQWRTYVPDAPYRRVCS</sequence>
<dbReference type="EMBL" id="JAJSBI010000013">
    <property type="protein sequence ID" value="MCD9876851.1"/>
    <property type="molecule type" value="Genomic_DNA"/>
</dbReference>
<feature type="domain" description="HTH cro/C1-type" evidence="3">
    <location>
        <begin position="21"/>
        <end position="77"/>
    </location>
</feature>
<proteinExistence type="predicted"/>
<dbReference type="InterPro" id="IPR001680">
    <property type="entry name" value="WD40_rpt"/>
</dbReference>